<evidence type="ECO:0000256" key="7">
    <source>
        <dbReference type="ARBA" id="ARBA00022490"/>
    </source>
</evidence>
<evidence type="ECO:0000313" key="16">
    <source>
        <dbReference type="Proteomes" id="UP001597063"/>
    </source>
</evidence>
<accession>A0ABW2XW03</accession>
<proteinExistence type="inferred from homology"/>
<evidence type="ECO:0000256" key="6">
    <source>
        <dbReference type="ARBA" id="ARBA00015080"/>
    </source>
</evidence>
<evidence type="ECO:0000256" key="8">
    <source>
        <dbReference type="ARBA" id="ARBA00022679"/>
    </source>
</evidence>
<comment type="caution">
    <text evidence="15">The sequence shown here is derived from an EMBL/GenBank/DDBJ whole genome shotgun (WGS) entry which is preliminary data.</text>
</comment>
<feature type="domain" description="Phosphoribulokinase/uridine kinase" evidence="14">
    <location>
        <begin position="48"/>
        <end position="199"/>
    </location>
</feature>
<dbReference type="InterPro" id="IPR006083">
    <property type="entry name" value="PRK/URK"/>
</dbReference>
<evidence type="ECO:0000256" key="1">
    <source>
        <dbReference type="ARBA" id="ARBA00001206"/>
    </source>
</evidence>
<evidence type="ECO:0000259" key="14">
    <source>
        <dbReference type="Pfam" id="PF00485"/>
    </source>
</evidence>
<protein>
    <recommendedName>
        <fullName evidence="6">Pantothenate kinase</fullName>
        <ecNumber evidence="5">2.7.1.33</ecNumber>
    </recommendedName>
    <alternativeName>
        <fullName evidence="13">Pantothenic acid kinase</fullName>
    </alternativeName>
</protein>
<comment type="pathway">
    <text evidence="3">Cofactor biosynthesis; coenzyme A biosynthesis; CoA from (R)-pantothenate: step 1/5.</text>
</comment>
<evidence type="ECO:0000313" key="15">
    <source>
        <dbReference type="EMBL" id="MFD0689975.1"/>
    </source>
</evidence>
<dbReference type="SUPFAM" id="SSF52540">
    <property type="entry name" value="P-loop containing nucleoside triphosphate hydrolases"/>
    <property type="match status" value="1"/>
</dbReference>
<dbReference type="InterPro" id="IPR004566">
    <property type="entry name" value="PanK"/>
</dbReference>
<evidence type="ECO:0000256" key="9">
    <source>
        <dbReference type="ARBA" id="ARBA00022741"/>
    </source>
</evidence>
<organism evidence="15 16">
    <name type="scientific">Actinomadura fibrosa</name>
    <dbReference type="NCBI Taxonomy" id="111802"/>
    <lineage>
        <taxon>Bacteria</taxon>
        <taxon>Bacillati</taxon>
        <taxon>Actinomycetota</taxon>
        <taxon>Actinomycetes</taxon>
        <taxon>Streptosporangiales</taxon>
        <taxon>Thermomonosporaceae</taxon>
        <taxon>Actinomadura</taxon>
    </lineage>
</organism>
<keyword evidence="12" id="KW-0173">Coenzyme A biosynthesis</keyword>
<name>A0ABW2XW03_9ACTN</name>
<keyword evidence="9" id="KW-0547">Nucleotide-binding</keyword>
<evidence type="ECO:0000256" key="10">
    <source>
        <dbReference type="ARBA" id="ARBA00022777"/>
    </source>
</evidence>
<reference evidence="16" key="1">
    <citation type="journal article" date="2019" name="Int. J. Syst. Evol. Microbiol.">
        <title>The Global Catalogue of Microorganisms (GCM) 10K type strain sequencing project: providing services to taxonomists for standard genome sequencing and annotation.</title>
        <authorList>
            <consortium name="The Broad Institute Genomics Platform"/>
            <consortium name="The Broad Institute Genome Sequencing Center for Infectious Disease"/>
            <person name="Wu L."/>
            <person name="Ma J."/>
        </authorList>
    </citation>
    <scope>NUCLEOTIDE SEQUENCE [LARGE SCALE GENOMIC DNA]</scope>
    <source>
        <strain evidence="16">JCM 9371</strain>
    </source>
</reference>
<keyword evidence="11" id="KW-0067">ATP-binding</keyword>
<dbReference type="Pfam" id="PF00485">
    <property type="entry name" value="PRK"/>
    <property type="match status" value="1"/>
</dbReference>
<dbReference type="InterPro" id="IPR027417">
    <property type="entry name" value="P-loop_NTPase"/>
</dbReference>
<evidence type="ECO:0000256" key="2">
    <source>
        <dbReference type="ARBA" id="ARBA00004496"/>
    </source>
</evidence>
<evidence type="ECO:0000256" key="4">
    <source>
        <dbReference type="ARBA" id="ARBA00006087"/>
    </source>
</evidence>
<dbReference type="EMBL" id="JBHTGP010000018">
    <property type="protein sequence ID" value="MFD0689975.1"/>
    <property type="molecule type" value="Genomic_DNA"/>
</dbReference>
<dbReference type="PIRSF" id="PIRSF000545">
    <property type="entry name" value="Pantothenate_kin"/>
    <property type="match status" value="1"/>
</dbReference>
<sequence>MTTDAAPTAAELAAAGDVAGVEPGVAATYVPVARRLARSAAGSRRPFVVGIAGGVAVGKSATARILARLLRCGAAPPRVEIVDTDGFLLPNRELQERGVLERKGFPETYDAGRAAAVLDELRRGAREVSVPVYSHRQYDIVPGAARHIRDPDIVLVEGVYVATLMRQAPAPGAAGPFDLTLYLDAAPEPVYSWYLARVMESITERMQDTSAPPWPLTLDESRAMAAQVWDEVNVVNAREHIVPSRDLADLLVTKNDDHSVASVRLRDAAPDA</sequence>
<evidence type="ECO:0000256" key="13">
    <source>
        <dbReference type="ARBA" id="ARBA00032866"/>
    </source>
</evidence>
<gene>
    <name evidence="15" type="ORF">ACFQZM_36180</name>
</gene>
<dbReference type="PANTHER" id="PTHR10285">
    <property type="entry name" value="URIDINE KINASE"/>
    <property type="match status" value="1"/>
</dbReference>
<evidence type="ECO:0000256" key="5">
    <source>
        <dbReference type="ARBA" id="ARBA00012102"/>
    </source>
</evidence>
<dbReference type="RefSeq" id="WP_131762770.1">
    <property type="nucleotide sequence ID" value="NZ_CAACUY010000256.1"/>
</dbReference>
<evidence type="ECO:0000256" key="11">
    <source>
        <dbReference type="ARBA" id="ARBA00022840"/>
    </source>
</evidence>
<comment type="similarity">
    <text evidence="4">Belongs to the prokaryotic pantothenate kinase family.</text>
</comment>
<dbReference type="Gene3D" id="3.40.50.300">
    <property type="entry name" value="P-loop containing nucleotide triphosphate hydrolases"/>
    <property type="match status" value="1"/>
</dbReference>
<evidence type="ECO:0000256" key="12">
    <source>
        <dbReference type="ARBA" id="ARBA00022993"/>
    </source>
</evidence>
<evidence type="ECO:0000256" key="3">
    <source>
        <dbReference type="ARBA" id="ARBA00005225"/>
    </source>
</evidence>
<keyword evidence="7" id="KW-0963">Cytoplasm</keyword>
<keyword evidence="10 15" id="KW-0418">Kinase</keyword>
<keyword evidence="16" id="KW-1185">Reference proteome</keyword>
<keyword evidence="8 15" id="KW-0808">Transferase</keyword>
<dbReference type="GO" id="GO:0004594">
    <property type="term" value="F:pantothenate kinase activity"/>
    <property type="evidence" value="ECO:0007669"/>
    <property type="project" value="UniProtKB-EC"/>
</dbReference>
<comment type="catalytic activity">
    <reaction evidence="1">
        <text>(R)-pantothenate + ATP = (R)-4'-phosphopantothenate + ADP + H(+)</text>
        <dbReference type="Rhea" id="RHEA:16373"/>
        <dbReference type="ChEBI" id="CHEBI:10986"/>
        <dbReference type="ChEBI" id="CHEBI:15378"/>
        <dbReference type="ChEBI" id="CHEBI:29032"/>
        <dbReference type="ChEBI" id="CHEBI:30616"/>
        <dbReference type="ChEBI" id="CHEBI:456216"/>
        <dbReference type="EC" id="2.7.1.33"/>
    </reaction>
</comment>
<dbReference type="Proteomes" id="UP001597063">
    <property type="component" value="Unassembled WGS sequence"/>
</dbReference>
<dbReference type="EC" id="2.7.1.33" evidence="5"/>
<comment type="subcellular location">
    <subcellularLocation>
        <location evidence="2">Cytoplasm</location>
    </subcellularLocation>
</comment>